<dbReference type="PANTHER" id="PTHR15067:SF4">
    <property type="entry name" value="E3 UBIQUITIN-PROTEIN LIGASE RNF8"/>
    <property type="match status" value="1"/>
</dbReference>
<evidence type="ECO:0000259" key="13">
    <source>
        <dbReference type="PROSITE" id="PS50089"/>
    </source>
</evidence>
<dbReference type="InterPro" id="IPR057992">
    <property type="entry name" value="TPR_SYVN1_N"/>
</dbReference>
<accession>A0A0K9NNC6</accession>
<dbReference type="Pfam" id="PF25563">
    <property type="entry name" value="TPR_SYVN1_N"/>
    <property type="match status" value="1"/>
</dbReference>
<evidence type="ECO:0000256" key="9">
    <source>
        <dbReference type="ARBA" id="ARBA00022989"/>
    </source>
</evidence>
<evidence type="ECO:0000256" key="5">
    <source>
        <dbReference type="ARBA" id="ARBA00022723"/>
    </source>
</evidence>
<keyword evidence="16" id="KW-1185">Reference proteome</keyword>
<dbReference type="Pfam" id="PF13639">
    <property type="entry name" value="zf-RING_2"/>
    <property type="match status" value="1"/>
</dbReference>
<dbReference type="PROSITE" id="PS50089">
    <property type="entry name" value="ZF_RING_2"/>
    <property type="match status" value="1"/>
</dbReference>
<dbReference type="PROSITE" id="PS51140">
    <property type="entry name" value="CUE"/>
    <property type="match status" value="1"/>
</dbReference>
<feature type="transmembrane region" description="Helical" evidence="12">
    <location>
        <begin position="258"/>
        <end position="277"/>
    </location>
</feature>
<dbReference type="Gene3D" id="1.10.8.10">
    <property type="entry name" value="DNA helicase RuvA subunit, C-terminal domain"/>
    <property type="match status" value="1"/>
</dbReference>
<feature type="transmembrane region" description="Helical" evidence="12">
    <location>
        <begin position="58"/>
        <end position="78"/>
    </location>
</feature>
<dbReference type="Gene3D" id="3.30.40.10">
    <property type="entry name" value="Zinc/RING finger domain, C3HC4 (zinc finger)"/>
    <property type="match status" value="1"/>
</dbReference>
<evidence type="ECO:0000256" key="2">
    <source>
        <dbReference type="ARBA" id="ARBA00004906"/>
    </source>
</evidence>
<sequence>MSLTYFRVSAMLTLLSFSTLHWWTTRLVDKFADDGVIEAGLVNWENIQLLKILWESHATIALGVIFLVNVFILVILSFKTLFFVELYPTEIRKMLERLFNYIIYKGAFLPLVVPSNVLNVGMWSTWLVTMSSLKMFQTLAKDRLERLNSSPSATRWTYFRVFSALVFVLISDIIWVCLCTITWGNAAASIFMLLLFEPLSIAFDTLQAIIVHGFQLLEMWQNCSPDENDVCGASRSSHKIAGASLCEWKTSLTRNFGFILDTMTLLMALGHYLIIWWLHGMSFHLVDAILFWNLRALVSTIIKRTRGFIKLKKALSSLDVALNDATSEEIHSYDDDCAICREPMSKAKRLACNHLFHLSCLRSWLDQGISEVHSCPTCRRPLFQSTYEIHPNTQTGDVQNGLQGNLGVNQNQQPVPGQTMLNGTSFGHQQNPSDNVWRASGIDATWVPPWLSPPEVDVVGTSSATNPASHSRAQAVARRLASVSETYAHDAVEDTTPWNFWSSQQWETITASIRVNPRNNAGLRFRNNSAVASNMPDINIMVERVREILPHIPDELIIQDLQRTNNPATTVNNFLP</sequence>
<dbReference type="GO" id="GO:0016567">
    <property type="term" value="P:protein ubiquitination"/>
    <property type="evidence" value="ECO:0000318"/>
    <property type="project" value="GO_Central"/>
</dbReference>
<dbReference type="OrthoDB" id="7759664at2759"/>
<dbReference type="GO" id="GO:0005829">
    <property type="term" value="C:cytosol"/>
    <property type="evidence" value="ECO:0000318"/>
    <property type="project" value="GO_Central"/>
</dbReference>
<comment type="caution">
    <text evidence="15">The sequence shown here is derived from an EMBL/GenBank/DDBJ whole genome shotgun (WGS) entry which is preliminary data.</text>
</comment>
<protein>
    <submittedName>
        <fullName evidence="15">E3 ubiquitin protein ligase RIN2</fullName>
    </submittedName>
</protein>
<evidence type="ECO:0000313" key="16">
    <source>
        <dbReference type="Proteomes" id="UP000036987"/>
    </source>
</evidence>
<evidence type="ECO:0000256" key="12">
    <source>
        <dbReference type="SAM" id="Phobius"/>
    </source>
</evidence>
<dbReference type="PANTHER" id="PTHR15067">
    <property type="entry name" value="E3 UBIQUITIN-PROTEIN LIGASE RNF8"/>
    <property type="match status" value="1"/>
</dbReference>
<dbReference type="SUPFAM" id="SSF57850">
    <property type="entry name" value="RING/U-box"/>
    <property type="match status" value="1"/>
</dbReference>
<keyword evidence="6 11" id="KW-0863">Zinc-finger</keyword>
<gene>
    <name evidence="15" type="ORF">ZOSMA_85G00630</name>
</gene>
<feature type="transmembrane region" description="Helical" evidence="12">
    <location>
        <begin position="161"/>
        <end position="184"/>
    </location>
</feature>
<keyword evidence="7" id="KW-0833">Ubl conjugation pathway</keyword>
<dbReference type="GO" id="GO:0000151">
    <property type="term" value="C:ubiquitin ligase complex"/>
    <property type="evidence" value="ECO:0000318"/>
    <property type="project" value="GO_Central"/>
</dbReference>
<keyword evidence="4 12" id="KW-0812">Transmembrane</keyword>
<dbReference type="FunFam" id="3.30.40.10:FF:000259">
    <property type="entry name" value="E3 ubiquitin protein ligase RIN2"/>
    <property type="match status" value="1"/>
</dbReference>
<dbReference type="InterPro" id="IPR013083">
    <property type="entry name" value="Znf_RING/FYVE/PHD"/>
</dbReference>
<dbReference type="InterPro" id="IPR003892">
    <property type="entry name" value="CUE"/>
</dbReference>
<feature type="domain" description="CUE" evidence="14">
    <location>
        <begin position="537"/>
        <end position="576"/>
    </location>
</feature>
<dbReference type="GO" id="GO:0005886">
    <property type="term" value="C:plasma membrane"/>
    <property type="evidence" value="ECO:0000318"/>
    <property type="project" value="GO_Central"/>
</dbReference>
<feature type="transmembrane region" description="Helical" evidence="12">
    <location>
        <begin position="98"/>
        <end position="117"/>
    </location>
</feature>
<evidence type="ECO:0000256" key="6">
    <source>
        <dbReference type="ARBA" id="ARBA00022771"/>
    </source>
</evidence>
<keyword evidence="9 12" id="KW-1133">Transmembrane helix</keyword>
<dbReference type="SMART" id="SM00184">
    <property type="entry name" value="RING"/>
    <property type="match status" value="1"/>
</dbReference>
<comment type="subcellular location">
    <subcellularLocation>
        <location evidence="1">Membrane</location>
        <topology evidence="1">Multi-pass membrane protein</topology>
    </subcellularLocation>
</comment>
<dbReference type="Pfam" id="PF02845">
    <property type="entry name" value="CUE"/>
    <property type="match status" value="1"/>
</dbReference>
<reference evidence="16" key="1">
    <citation type="journal article" date="2016" name="Nature">
        <title>The genome of the seagrass Zostera marina reveals angiosperm adaptation to the sea.</title>
        <authorList>
            <person name="Olsen J.L."/>
            <person name="Rouze P."/>
            <person name="Verhelst B."/>
            <person name="Lin Y.-C."/>
            <person name="Bayer T."/>
            <person name="Collen J."/>
            <person name="Dattolo E."/>
            <person name="De Paoli E."/>
            <person name="Dittami S."/>
            <person name="Maumus F."/>
            <person name="Michel G."/>
            <person name="Kersting A."/>
            <person name="Lauritano C."/>
            <person name="Lohaus R."/>
            <person name="Toepel M."/>
            <person name="Tonon T."/>
            <person name="Vanneste K."/>
            <person name="Amirebrahimi M."/>
            <person name="Brakel J."/>
            <person name="Bostroem C."/>
            <person name="Chovatia M."/>
            <person name="Grimwood J."/>
            <person name="Jenkins J.W."/>
            <person name="Jueterbock A."/>
            <person name="Mraz A."/>
            <person name="Stam W.T."/>
            <person name="Tice H."/>
            <person name="Bornberg-Bauer E."/>
            <person name="Green P.J."/>
            <person name="Pearson G.A."/>
            <person name="Procaccini G."/>
            <person name="Duarte C.M."/>
            <person name="Schmutz J."/>
            <person name="Reusch T.B.H."/>
            <person name="Van de Peer Y."/>
        </authorList>
    </citation>
    <scope>NUCLEOTIDE SEQUENCE [LARGE SCALE GENOMIC DNA]</scope>
    <source>
        <strain evidence="16">cv. Finnish</strain>
    </source>
</reference>
<evidence type="ECO:0000256" key="1">
    <source>
        <dbReference type="ARBA" id="ARBA00004141"/>
    </source>
</evidence>
<dbReference type="CDD" id="cd16455">
    <property type="entry name" value="RING-H2_AMFR"/>
    <property type="match status" value="1"/>
</dbReference>
<dbReference type="EMBL" id="LFYR01002060">
    <property type="protein sequence ID" value="KMZ57495.1"/>
    <property type="molecule type" value="Genomic_DNA"/>
</dbReference>
<dbReference type="AlphaFoldDB" id="A0A0K9NNC6"/>
<keyword evidence="10 12" id="KW-0472">Membrane</keyword>
<dbReference type="GO" id="GO:0006511">
    <property type="term" value="P:ubiquitin-dependent protein catabolic process"/>
    <property type="evidence" value="ECO:0000318"/>
    <property type="project" value="GO_Central"/>
</dbReference>
<dbReference type="GO" id="GO:0008270">
    <property type="term" value="F:zinc ion binding"/>
    <property type="evidence" value="ECO:0007669"/>
    <property type="project" value="UniProtKB-KW"/>
</dbReference>
<keyword evidence="8" id="KW-0862">Zinc</keyword>
<dbReference type="GO" id="GO:0034052">
    <property type="term" value="P:positive regulation of plant-type hypersensitive response"/>
    <property type="evidence" value="ECO:0000318"/>
    <property type="project" value="GO_Central"/>
</dbReference>
<keyword evidence="5" id="KW-0479">Metal-binding</keyword>
<feature type="domain" description="RING-type" evidence="13">
    <location>
        <begin position="337"/>
        <end position="379"/>
    </location>
</feature>
<evidence type="ECO:0000256" key="8">
    <source>
        <dbReference type="ARBA" id="ARBA00022833"/>
    </source>
</evidence>
<dbReference type="GO" id="GO:0043130">
    <property type="term" value="F:ubiquitin binding"/>
    <property type="evidence" value="ECO:0007669"/>
    <property type="project" value="InterPro"/>
</dbReference>
<dbReference type="OMA" id="GLTEMYT"/>
<dbReference type="InterPro" id="IPR001841">
    <property type="entry name" value="Znf_RING"/>
</dbReference>
<name>A0A0K9NNC6_ZOSMR</name>
<dbReference type="GO" id="GO:0061630">
    <property type="term" value="F:ubiquitin protein ligase activity"/>
    <property type="evidence" value="ECO:0000318"/>
    <property type="project" value="GO_Central"/>
</dbReference>
<evidence type="ECO:0000256" key="3">
    <source>
        <dbReference type="ARBA" id="ARBA00022679"/>
    </source>
</evidence>
<dbReference type="Proteomes" id="UP000036987">
    <property type="component" value="Unassembled WGS sequence"/>
</dbReference>
<feature type="transmembrane region" description="Helical" evidence="12">
    <location>
        <begin position="5"/>
        <end position="23"/>
    </location>
</feature>
<evidence type="ECO:0000256" key="11">
    <source>
        <dbReference type="PROSITE-ProRule" id="PRU00175"/>
    </source>
</evidence>
<evidence type="ECO:0000256" key="4">
    <source>
        <dbReference type="ARBA" id="ARBA00022692"/>
    </source>
</evidence>
<evidence type="ECO:0000256" key="10">
    <source>
        <dbReference type="ARBA" id="ARBA00023136"/>
    </source>
</evidence>
<evidence type="ECO:0000259" key="14">
    <source>
        <dbReference type="PROSITE" id="PS51140"/>
    </source>
</evidence>
<keyword evidence="3" id="KW-0808">Transferase</keyword>
<dbReference type="STRING" id="29655.A0A0K9NNC6"/>
<evidence type="ECO:0000256" key="7">
    <source>
        <dbReference type="ARBA" id="ARBA00022786"/>
    </source>
</evidence>
<comment type="pathway">
    <text evidence="2">Protein modification; protein ubiquitination.</text>
</comment>
<proteinExistence type="predicted"/>
<organism evidence="15 16">
    <name type="scientific">Zostera marina</name>
    <name type="common">Eelgrass</name>
    <dbReference type="NCBI Taxonomy" id="29655"/>
    <lineage>
        <taxon>Eukaryota</taxon>
        <taxon>Viridiplantae</taxon>
        <taxon>Streptophyta</taxon>
        <taxon>Embryophyta</taxon>
        <taxon>Tracheophyta</taxon>
        <taxon>Spermatophyta</taxon>
        <taxon>Magnoliopsida</taxon>
        <taxon>Liliopsida</taxon>
        <taxon>Zosteraceae</taxon>
        <taxon>Zostera</taxon>
    </lineage>
</organism>
<evidence type="ECO:0000313" key="15">
    <source>
        <dbReference type="EMBL" id="KMZ57495.1"/>
    </source>
</evidence>